<organism evidence="1 2">
    <name type="scientific">Dyella tabacisoli</name>
    <dbReference type="NCBI Taxonomy" id="2282381"/>
    <lineage>
        <taxon>Bacteria</taxon>
        <taxon>Pseudomonadati</taxon>
        <taxon>Pseudomonadota</taxon>
        <taxon>Gammaproteobacteria</taxon>
        <taxon>Lysobacterales</taxon>
        <taxon>Rhodanobacteraceae</taxon>
        <taxon>Dyella</taxon>
    </lineage>
</organism>
<dbReference type="RefSeq" id="WP_114845661.1">
    <property type="nucleotide sequence ID" value="NZ_JBHSPE010000005.1"/>
</dbReference>
<dbReference type="EMBL" id="QQAH01000009">
    <property type="protein sequence ID" value="RDD81794.1"/>
    <property type="molecule type" value="Genomic_DNA"/>
</dbReference>
<sequence length="111" mass="12620">MNNIPDPYAESVDPSVQCTSCEAVCCRLTVVLLPDDHVPEWLIHRDERGMETLAKNEEGWCLAVDPDKLCCSIYEERPTICRKFAMGSPGCRDARLEWRNHYSIPTPVVLI</sequence>
<reference evidence="1 2" key="1">
    <citation type="submission" date="2018-07" db="EMBL/GenBank/DDBJ databases">
        <title>Dyella tabacisoli L4-6T, whole genome shotgun sequence.</title>
        <authorList>
            <person name="Zhou X.-K."/>
            <person name="Li W.-J."/>
            <person name="Duan Y.-Q."/>
        </authorList>
    </citation>
    <scope>NUCLEOTIDE SEQUENCE [LARGE SCALE GENOMIC DNA]</scope>
    <source>
        <strain evidence="1 2">L4-6</strain>
    </source>
</reference>
<protein>
    <submittedName>
        <fullName evidence="1">YkgJ family cysteine cluster protein</fullName>
    </submittedName>
</protein>
<dbReference type="Proteomes" id="UP000253782">
    <property type="component" value="Unassembled WGS sequence"/>
</dbReference>
<gene>
    <name evidence="1" type="ORF">DVJ77_11630</name>
</gene>
<evidence type="ECO:0000313" key="1">
    <source>
        <dbReference type="EMBL" id="RDD81794.1"/>
    </source>
</evidence>
<proteinExistence type="predicted"/>
<name>A0A369UM20_9GAMM</name>
<dbReference type="AlphaFoldDB" id="A0A369UM20"/>
<dbReference type="Pfam" id="PF03692">
    <property type="entry name" value="CxxCxxCC"/>
    <property type="match status" value="1"/>
</dbReference>
<dbReference type="OrthoDB" id="71604at2"/>
<accession>A0A369UM20</accession>
<evidence type="ECO:0000313" key="2">
    <source>
        <dbReference type="Proteomes" id="UP000253782"/>
    </source>
</evidence>
<comment type="caution">
    <text evidence="1">The sequence shown here is derived from an EMBL/GenBank/DDBJ whole genome shotgun (WGS) entry which is preliminary data.</text>
</comment>
<dbReference type="InterPro" id="IPR005358">
    <property type="entry name" value="Puta_zinc/iron-chelating_dom"/>
</dbReference>
<keyword evidence="2" id="KW-1185">Reference proteome</keyword>